<dbReference type="CDD" id="cd03316">
    <property type="entry name" value="MR_like"/>
    <property type="match status" value="1"/>
</dbReference>
<dbReference type="SFLD" id="SFLDS00001">
    <property type="entry name" value="Enolase"/>
    <property type="match status" value="1"/>
</dbReference>
<evidence type="ECO:0000259" key="4">
    <source>
        <dbReference type="SMART" id="SM00922"/>
    </source>
</evidence>
<gene>
    <name evidence="5" type="ORF">FKZ61_06525</name>
</gene>
<comment type="catalytic activity">
    <reaction evidence="1">
        <text>D-glucarate = 5-dehydro-4-deoxy-D-glucarate + H2O</text>
        <dbReference type="Rhea" id="RHEA:14573"/>
        <dbReference type="ChEBI" id="CHEBI:15377"/>
        <dbReference type="ChEBI" id="CHEBI:30612"/>
        <dbReference type="ChEBI" id="CHEBI:42819"/>
        <dbReference type="EC" id="4.2.1.40"/>
    </reaction>
</comment>
<dbReference type="AlphaFoldDB" id="A0A540VIE6"/>
<dbReference type="EMBL" id="VIGC01000007">
    <property type="protein sequence ID" value="TQE96544.1"/>
    <property type="molecule type" value="Genomic_DNA"/>
</dbReference>
<dbReference type="SMART" id="SM00922">
    <property type="entry name" value="MR_MLE"/>
    <property type="match status" value="1"/>
</dbReference>
<dbReference type="PANTHER" id="PTHR48080:SF4">
    <property type="entry name" value="GLUCARATE DEHYDRATASE"/>
    <property type="match status" value="1"/>
</dbReference>
<dbReference type="PANTHER" id="PTHR48080">
    <property type="entry name" value="D-GALACTONATE DEHYDRATASE-RELATED"/>
    <property type="match status" value="1"/>
</dbReference>
<dbReference type="Gene3D" id="3.30.390.10">
    <property type="entry name" value="Enolase-like, N-terminal domain"/>
    <property type="match status" value="1"/>
</dbReference>
<dbReference type="InterPro" id="IPR034593">
    <property type="entry name" value="DgoD-like"/>
</dbReference>
<dbReference type="InterPro" id="IPR013341">
    <property type="entry name" value="Mandelate_racemase_N_dom"/>
</dbReference>
<proteinExistence type="predicted"/>
<dbReference type="OrthoDB" id="9775391at2"/>
<reference evidence="5 6" key="1">
    <citation type="submission" date="2019-06" db="EMBL/GenBank/DDBJ databases">
        <title>Genome sequence of Litorilinea aerophila BAA-2444.</title>
        <authorList>
            <person name="Maclea K.S."/>
            <person name="Maurais E.G."/>
            <person name="Iannazzi L.C."/>
        </authorList>
    </citation>
    <scope>NUCLEOTIDE SEQUENCE [LARGE SCALE GENOMIC DNA]</scope>
    <source>
        <strain evidence="5 6">ATCC BAA-2444</strain>
    </source>
</reference>
<dbReference type="Gene3D" id="3.20.20.120">
    <property type="entry name" value="Enolase-like C-terminal domain"/>
    <property type="match status" value="1"/>
</dbReference>
<dbReference type="EC" id="4.2.1.40" evidence="3"/>
<name>A0A540VIE6_9CHLR</name>
<dbReference type="InterPro" id="IPR036849">
    <property type="entry name" value="Enolase-like_C_sf"/>
</dbReference>
<dbReference type="InterPro" id="IPR013342">
    <property type="entry name" value="Mandelate_racemase_C"/>
</dbReference>
<dbReference type="SUPFAM" id="SSF54826">
    <property type="entry name" value="Enolase N-terminal domain-like"/>
    <property type="match status" value="1"/>
</dbReference>
<evidence type="ECO:0000256" key="2">
    <source>
        <dbReference type="ARBA" id="ARBA00005183"/>
    </source>
</evidence>
<evidence type="ECO:0000256" key="3">
    <source>
        <dbReference type="ARBA" id="ARBA00011973"/>
    </source>
</evidence>
<evidence type="ECO:0000313" key="5">
    <source>
        <dbReference type="EMBL" id="TQE96544.1"/>
    </source>
</evidence>
<evidence type="ECO:0000313" key="6">
    <source>
        <dbReference type="Proteomes" id="UP000317371"/>
    </source>
</evidence>
<feature type="domain" description="Mandelate racemase/muconate lactonizing enzyme C-terminal" evidence="4">
    <location>
        <begin position="142"/>
        <end position="245"/>
    </location>
</feature>
<dbReference type="Pfam" id="PF13378">
    <property type="entry name" value="MR_MLE_C"/>
    <property type="match status" value="1"/>
</dbReference>
<dbReference type="InterPro" id="IPR029065">
    <property type="entry name" value="Enolase_C-like"/>
</dbReference>
<dbReference type="Pfam" id="PF02746">
    <property type="entry name" value="MR_MLE_N"/>
    <property type="match status" value="1"/>
</dbReference>
<comment type="caution">
    <text evidence="5">The sequence shown here is derived from an EMBL/GenBank/DDBJ whole genome shotgun (WGS) entry which is preliminary data.</text>
</comment>
<sequence>MKITHLETLCLSRLHEPERQWITARYRTIKADCAIVVIHTDEGLTGIGEASAYGWPLLIQEWVDWLAPSLVGRDPRDPAIVPHPNGLSRPYDAAVGGIDCALWDLRGQIEGKRVSELLADQPLERVRLYASSGCRYDWRHNPEQLIEEALGYIDQGFTAMKFRIGTEWRWDGVTVDRFLGLVRELAQAVNGRMELMLDGNCRLTEEQALPIAQELDRLGFTWFEEPIPREEIDGYARLCAAVDMPITGGETFTTLEQFRPYLERRAYDIVQPDAGLCGLTECMRIAEAAQRYGVELCPHSWHNGLMAMAHAHLLAALPNPRMLELCMIQGPLQWAILAEPPRLEQGHLWLPERPGLGVELAENLTQRFPYIEGHYAITVER</sequence>
<protein>
    <recommendedName>
        <fullName evidence="3">glucarate dehydratase</fullName>
        <ecNumber evidence="3">4.2.1.40</ecNumber>
    </recommendedName>
</protein>
<evidence type="ECO:0000256" key="1">
    <source>
        <dbReference type="ARBA" id="ARBA00001426"/>
    </source>
</evidence>
<dbReference type="InterPro" id="IPR029017">
    <property type="entry name" value="Enolase-like_N"/>
</dbReference>
<organism evidence="5 6">
    <name type="scientific">Litorilinea aerophila</name>
    <dbReference type="NCBI Taxonomy" id="1204385"/>
    <lineage>
        <taxon>Bacteria</taxon>
        <taxon>Bacillati</taxon>
        <taxon>Chloroflexota</taxon>
        <taxon>Caldilineae</taxon>
        <taxon>Caldilineales</taxon>
        <taxon>Caldilineaceae</taxon>
        <taxon>Litorilinea</taxon>
    </lineage>
</organism>
<dbReference type="InParanoid" id="A0A540VIE6"/>
<accession>A0A540VIE6</accession>
<dbReference type="RefSeq" id="WP_141609286.1">
    <property type="nucleotide sequence ID" value="NZ_VIGC02000007.1"/>
</dbReference>
<comment type="pathway">
    <text evidence="2">Carbohydrate acid metabolism; D-glucarate degradation; 2,5-dioxopentanoate from D-glucarate: step 1/2.</text>
</comment>
<dbReference type="Proteomes" id="UP000317371">
    <property type="component" value="Unassembled WGS sequence"/>
</dbReference>
<keyword evidence="6" id="KW-1185">Reference proteome</keyword>
<dbReference type="SUPFAM" id="SSF51604">
    <property type="entry name" value="Enolase C-terminal domain-like"/>
    <property type="match status" value="1"/>
</dbReference>
<dbReference type="GO" id="GO:0008872">
    <property type="term" value="F:glucarate dehydratase activity"/>
    <property type="evidence" value="ECO:0007669"/>
    <property type="project" value="UniProtKB-EC"/>
</dbReference>
<dbReference type="SFLD" id="SFLDG00179">
    <property type="entry name" value="mandelate_racemase"/>
    <property type="match status" value="1"/>
</dbReference>